<dbReference type="SUPFAM" id="SSF47699">
    <property type="entry name" value="Bifunctional inhibitor/lipid-transfer protein/seed storage 2S albumin"/>
    <property type="match status" value="1"/>
</dbReference>
<dbReference type="InterPro" id="IPR043325">
    <property type="entry name" value="LTSS"/>
</dbReference>
<feature type="transmembrane region" description="Helical" evidence="5">
    <location>
        <begin position="122"/>
        <end position="143"/>
    </location>
</feature>
<keyword evidence="4" id="KW-0325">Glycoprotein</keyword>
<dbReference type="InterPro" id="IPR000528">
    <property type="entry name" value="Plant_nsLTP"/>
</dbReference>
<dbReference type="GO" id="GO:0008289">
    <property type="term" value="F:lipid binding"/>
    <property type="evidence" value="ECO:0007669"/>
    <property type="project" value="InterPro"/>
</dbReference>
<protein>
    <submittedName>
        <fullName evidence="9">Lipid transfer-like protein VAS</fullName>
    </submittedName>
</protein>
<dbReference type="Gene3D" id="1.10.110.10">
    <property type="entry name" value="Plant lipid-transfer and hydrophobic proteins"/>
    <property type="match status" value="1"/>
</dbReference>
<reference evidence="9" key="2">
    <citation type="submission" date="2025-08" db="UniProtKB">
        <authorList>
            <consortium name="RefSeq"/>
        </authorList>
    </citation>
    <scope>IDENTIFICATION</scope>
    <source>
        <tissue evidence="9">Leaf</tissue>
    </source>
</reference>
<gene>
    <name evidence="9" type="primary">LOC109707700</name>
</gene>
<feature type="chain" id="PRO_5027969755" evidence="6">
    <location>
        <begin position="29"/>
        <end position="145"/>
    </location>
</feature>
<dbReference type="Pfam" id="PF14368">
    <property type="entry name" value="LTP_2"/>
    <property type="match status" value="1"/>
</dbReference>
<proteinExistence type="inferred from homology"/>
<evidence type="ECO:0000256" key="5">
    <source>
        <dbReference type="SAM" id="Phobius"/>
    </source>
</evidence>
<evidence type="ECO:0000313" key="8">
    <source>
        <dbReference type="Proteomes" id="UP000515123"/>
    </source>
</evidence>
<evidence type="ECO:0000256" key="1">
    <source>
        <dbReference type="ARBA" id="ARBA00009748"/>
    </source>
</evidence>
<evidence type="ECO:0000313" key="9">
    <source>
        <dbReference type="RefSeq" id="XP_020084767.1"/>
    </source>
</evidence>
<feature type="signal peptide" evidence="6">
    <location>
        <begin position="1"/>
        <end position="28"/>
    </location>
</feature>
<organism evidence="8 9">
    <name type="scientific">Ananas comosus</name>
    <name type="common">Pineapple</name>
    <name type="synonym">Ananas ananas</name>
    <dbReference type="NCBI Taxonomy" id="4615"/>
    <lineage>
        <taxon>Eukaryota</taxon>
        <taxon>Viridiplantae</taxon>
        <taxon>Streptophyta</taxon>
        <taxon>Embryophyta</taxon>
        <taxon>Tracheophyta</taxon>
        <taxon>Spermatophyta</taxon>
        <taxon>Magnoliopsida</taxon>
        <taxon>Liliopsida</taxon>
        <taxon>Poales</taxon>
        <taxon>Bromeliaceae</taxon>
        <taxon>Bromelioideae</taxon>
        <taxon>Ananas</taxon>
    </lineage>
</organism>
<evidence type="ECO:0000256" key="4">
    <source>
        <dbReference type="ARBA" id="ARBA00023180"/>
    </source>
</evidence>
<evidence type="ECO:0000256" key="2">
    <source>
        <dbReference type="ARBA" id="ARBA00022729"/>
    </source>
</evidence>
<comment type="similarity">
    <text evidence="1">Belongs to the plant LTP family.</text>
</comment>
<dbReference type="InterPro" id="IPR016140">
    <property type="entry name" value="Bifunc_inhib/LTP/seed_store"/>
</dbReference>
<dbReference type="CDD" id="cd00010">
    <property type="entry name" value="AAI_LTSS"/>
    <property type="match status" value="1"/>
</dbReference>
<feature type="domain" description="Bifunctional inhibitor/plant lipid transfer protein/seed storage helical" evidence="7">
    <location>
        <begin position="16"/>
        <end position="105"/>
    </location>
</feature>
<reference evidence="8" key="1">
    <citation type="journal article" date="2015" name="Nat. Genet.">
        <title>The pineapple genome and the evolution of CAM photosynthesis.</title>
        <authorList>
            <person name="Ming R."/>
            <person name="VanBuren R."/>
            <person name="Wai C.M."/>
            <person name="Tang H."/>
            <person name="Schatz M.C."/>
            <person name="Bowers J.E."/>
            <person name="Lyons E."/>
            <person name="Wang M.L."/>
            <person name="Chen J."/>
            <person name="Biggers E."/>
            <person name="Zhang J."/>
            <person name="Huang L."/>
            <person name="Zhang L."/>
            <person name="Miao W."/>
            <person name="Zhang J."/>
            <person name="Ye Z."/>
            <person name="Miao C."/>
            <person name="Lin Z."/>
            <person name="Wang H."/>
            <person name="Zhou H."/>
            <person name="Yim W.C."/>
            <person name="Priest H.D."/>
            <person name="Zheng C."/>
            <person name="Woodhouse M."/>
            <person name="Edger P.P."/>
            <person name="Guyot R."/>
            <person name="Guo H.B."/>
            <person name="Guo H."/>
            <person name="Zheng G."/>
            <person name="Singh R."/>
            <person name="Sharma A."/>
            <person name="Min X."/>
            <person name="Zheng Y."/>
            <person name="Lee H."/>
            <person name="Gurtowski J."/>
            <person name="Sedlazeck F.J."/>
            <person name="Harkess A."/>
            <person name="McKain M.R."/>
            <person name="Liao Z."/>
            <person name="Fang J."/>
            <person name="Liu J."/>
            <person name="Zhang X."/>
            <person name="Zhang Q."/>
            <person name="Hu W."/>
            <person name="Qin Y."/>
            <person name="Wang K."/>
            <person name="Chen L.Y."/>
            <person name="Shirley N."/>
            <person name="Lin Y.R."/>
            <person name="Liu L.Y."/>
            <person name="Hernandez A.G."/>
            <person name="Wright C.L."/>
            <person name="Bulone V."/>
            <person name="Tuskan G.A."/>
            <person name="Heath K."/>
            <person name="Zee F."/>
            <person name="Moore P.H."/>
            <person name="Sunkar R."/>
            <person name="Leebens-Mack J.H."/>
            <person name="Mockler T."/>
            <person name="Bennetzen J.L."/>
            <person name="Freeling M."/>
            <person name="Sankoff D."/>
            <person name="Paterson A.H."/>
            <person name="Zhu X."/>
            <person name="Yang X."/>
            <person name="Smith J.A."/>
            <person name="Cushman J.C."/>
            <person name="Paull R.E."/>
            <person name="Yu Q."/>
        </authorList>
    </citation>
    <scope>NUCLEOTIDE SEQUENCE [LARGE SCALE GENOMIC DNA]</scope>
    <source>
        <strain evidence="8">cv. F153</strain>
    </source>
</reference>
<keyword evidence="5" id="KW-1133">Transmembrane helix</keyword>
<dbReference type="GO" id="GO:0006869">
    <property type="term" value="P:lipid transport"/>
    <property type="evidence" value="ECO:0007669"/>
    <property type="project" value="InterPro"/>
</dbReference>
<keyword evidence="8" id="KW-1185">Reference proteome</keyword>
<dbReference type="PANTHER" id="PTHR33044">
    <property type="entry name" value="BIFUNCTIONAL INHIBITOR/LIPID-TRANSFER PROTEIN/SEED STORAGE 2S ALBUMIN SUPERFAMILY PROTEIN-RELATED"/>
    <property type="match status" value="1"/>
</dbReference>
<dbReference type="AlphaFoldDB" id="A0A6P5EMS5"/>
<evidence type="ECO:0000256" key="3">
    <source>
        <dbReference type="ARBA" id="ARBA00023157"/>
    </source>
</evidence>
<sequence>MFADMERALIWCCCMLAILGAQISVSGAQDSACLNQLVPCLQYINSKQTPSSSCCSPLKSLITSDPQCLCSMLTSNSATQQAGVNVTQALLLPTRCGERVNAGLCTSSQKKRNAVSSSAGELVFANAVMVAVLLFIVQSLWLLHE</sequence>
<evidence type="ECO:0000259" key="7">
    <source>
        <dbReference type="Pfam" id="PF14368"/>
    </source>
</evidence>
<keyword evidence="2 6" id="KW-0732">Signal</keyword>
<dbReference type="OrthoDB" id="785217at2759"/>
<keyword evidence="5" id="KW-0472">Membrane</keyword>
<dbReference type="GeneID" id="109707700"/>
<dbReference type="Gramene" id="Aco015519.1.mrna1">
    <property type="protein sequence ID" value="Aco015519.1.mrna1"/>
    <property type="gene ID" value="Aco015519.1.path1"/>
</dbReference>
<dbReference type="RefSeq" id="XP_020084767.1">
    <property type="nucleotide sequence ID" value="XM_020229178.1"/>
</dbReference>
<dbReference type="InterPro" id="IPR036312">
    <property type="entry name" value="Bifun_inhib/LTP/seed_sf"/>
</dbReference>
<keyword evidence="3" id="KW-1015">Disulfide bond</keyword>
<dbReference type="Proteomes" id="UP000515123">
    <property type="component" value="Linkage group 3"/>
</dbReference>
<keyword evidence="5" id="KW-0812">Transmembrane</keyword>
<evidence type="ECO:0000256" key="6">
    <source>
        <dbReference type="SAM" id="SignalP"/>
    </source>
</evidence>
<dbReference type="PRINTS" id="PR00382">
    <property type="entry name" value="LIPIDTRNSFER"/>
</dbReference>
<name>A0A6P5EMS5_ANACO</name>
<accession>A0A6P5EMS5</accession>